<dbReference type="InParanoid" id="A0A084QXI6"/>
<dbReference type="Proteomes" id="UP000028524">
    <property type="component" value="Unassembled WGS sequence"/>
</dbReference>
<feature type="chain" id="PRO_5001779899" description="ER membrane protein complex subunit 10" evidence="2">
    <location>
        <begin position="20"/>
        <end position="190"/>
    </location>
</feature>
<dbReference type="AlphaFoldDB" id="A0A084QXI6"/>
<dbReference type="OrthoDB" id="1894652at2759"/>
<keyword evidence="1" id="KW-1133">Transmembrane helix</keyword>
<sequence>MRLVQTLLSAFIAAGLVNADLRTANIYIQPIDSTTSPSHLAEITYDSSSLSSSSVIAYDAPELPESSDLVRIGLYDPKSSQWISGTTVASVENFSKGYSPTIALSIDRTGEILSAAIKGVQIDAGQTRDFGPKAVILPTIKGKQPDLNKPIVLSPEGKKVVEEEKTFLQKYWWMLAIVAFLAISGGGGDK</sequence>
<name>A0A084QXI6_STAC4</name>
<organism evidence="3 4">
    <name type="scientific">Stachybotrys chlorohalonatus (strain IBT 40285)</name>
    <dbReference type="NCBI Taxonomy" id="1283841"/>
    <lineage>
        <taxon>Eukaryota</taxon>
        <taxon>Fungi</taxon>
        <taxon>Dikarya</taxon>
        <taxon>Ascomycota</taxon>
        <taxon>Pezizomycotina</taxon>
        <taxon>Sordariomycetes</taxon>
        <taxon>Hypocreomycetidae</taxon>
        <taxon>Hypocreales</taxon>
        <taxon>Stachybotryaceae</taxon>
        <taxon>Stachybotrys</taxon>
    </lineage>
</organism>
<keyword evidence="1" id="KW-0812">Transmembrane</keyword>
<dbReference type="HOGENOM" id="CLU_071095_1_0_1"/>
<keyword evidence="1" id="KW-0472">Membrane</keyword>
<evidence type="ECO:0000313" key="4">
    <source>
        <dbReference type="Proteomes" id="UP000028524"/>
    </source>
</evidence>
<reference evidence="3 4" key="1">
    <citation type="journal article" date="2014" name="BMC Genomics">
        <title>Comparative genome sequencing reveals chemotype-specific gene clusters in the toxigenic black mold Stachybotrys.</title>
        <authorList>
            <person name="Semeiks J."/>
            <person name="Borek D."/>
            <person name="Otwinowski Z."/>
            <person name="Grishin N.V."/>
        </authorList>
    </citation>
    <scope>NUCLEOTIDE SEQUENCE [LARGE SCALE GENOMIC DNA]</scope>
    <source>
        <strain evidence="3 4">IBT 40285</strain>
    </source>
</reference>
<evidence type="ECO:0000256" key="1">
    <source>
        <dbReference type="SAM" id="Phobius"/>
    </source>
</evidence>
<feature type="signal peptide" evidence="2">
    <location>
        <begin position="1"/>
        <end position="19"/>
    </location>
</feature>
<proteinExistence type="predicted"/>
<keyword evidence="2" id="KW-0732">Signal</keyword>
<dbReference type="EMBL" id="KL659751">
    <property type="protein sequence ID" value="KFA68671.1"/>
    <property type="molecule type" value="Genomic_DNA"/>
</dbReference>
<dbReference type="STRING" id="1283841.A0A084QXI6"/>
<keyword evidence="4" id="KW-1185">Reference proteome</keyword>
<feature type="transmembrane region" description="Helical" evidence="1">
    <location>
        <begin position="171"/>
        <end position="188"/>
    </location>
</feature>
<evidence type="ECO:0000313" key="3">
    <source>
        <dbReference type="EMBL" id="KFA68671.1"/>
    </source>
</evidence>
<gene>
    <name evidence="3" type="ORF">S40285_02617</name>
</gene>
<dbReference type="OMA" id="ADIFYWP"/>
<dbReference type="PANTHER" id="PTHR39219:SF1">
    <property type="entry name" value="ER MEMBRANE PROTEIN COMPLEX SUBUNIT 10"/>
    <property type="match status" value="1"/>
</dbReference>
<evidence type="ECO:0008006" key="5">
    <source>
        <dbReference type="Google" id="ProtNLM"/>
    </source>
</evidence>
<protein>
    <recommendedName>
        <fullName evidence="5">ER membrane protein complex subunit 10</fullName>
    </recommendedName>
</protein>
<accession>A0A084QXI6</accession>
<dbReference type="PANTHER" id="PTHR39219">
    <property type="entry name" value="ER MEMBRANE PROTEIN COMPLEX SUBUNIT 10"/>
    <property type="match status" value="1"/>
</dbReference>
<evidence type="ECO:0000256" key="2">
    <source>
        <dbReference type="SAM" id="SignalP"/>
    </source>
</evidence>